<dbReference type="SUPFAM" id="SSF49265">
    <property type="entry name" value="Fibronectin type III"/>
    <property type="match status" value="2"/>
</dbReference>
<dbReference type="AlphaFoldDB" id="I3K8J3"/>
<accession>I3K8J3</accession>
<evidence type="ECO:0000313" key="13">
    <source>
        <dbReference type="Proteomes" id="UP000005207"/>
    </source>
</evidence>
<dbReference type="Pfam" id="PF00041">
    <property type="entry name" value="fn3"/>
    <property type="match status" value="1"/>
</dbReference>
<gene>
    <name evidence="12" type="primary">LOC100710927</name>
</gene>
<dbReference type="OMA" id="SCQGIFN"/>
<dbReference type="InParanoid" id="I3K8J3"/>
<comment type="similarity">
    <text evidence="2">Belongs to the type I cytokine receptor family. Type 2 subfamily.</text>
</comment>
<name>I3K8J3_ORENI</name>
<keyword evidence="4" id="KW-0732">Signal</keyword>
<dbReference type="SMART" id="SM00060">
    <property type="entry name" value="FN3"/>
    <property type="match status" value="3"/>
</dbReference>
<evidence type="ECO:0000256" key="8">
    <source>
        <dbReference type="ARBA" id="ARBA00023170"/>
    </source>
</evidence>
<comment type="subcellular location">
    <subcellularLocation>
        <location evidence="1">Membrane</location>
        <topology evidence="1">Single-pass type I membrane protein</topology>
    </subcellularLocation>
</comment>
<evidence type="ECO:0000313" key="12">
    <source>
        <dbReference type="Ensembl" id="ENSONIP00000017438.2"/>
    </source>
</evidence>
<dbReference type="GO" id="GO:0005886">
    <property type="term" value="C:plasma membrane"/>
    <property type="evidence" value="ECO:0007669"/>
    <property type="project" value="UniProtKB-ARBA"/>
</dbReference>
<keyword evidence="5" id="KW-0677">Repeat</keyword>
<evidence type="ECO:0000256" key="2">
    <source>
        <dbReference type="ARBA" id="ARBA00008921"/>
    </source>
</evidence>
<dbReference type="CDD" id="cd00063">
    <property type="entry name" value="FN3"/>
    <property type="match status" value="3"/>
</dbReference>
<evidence type="ECO:0000256" key="6">
    <source>
        <dbReference type="ARBA" id="ARBA00022989"/>
    </source>
</evidence>
<evidence type="ECO:0000256" key="1">
    <source>
        <dbReference type="ARBA" id="ARBA00004479"/>
    </source>
</evidence>
<dbReference type="Ensembl" id="ENSONIT00000017453.2">
    <property type="protein sequence ID" value="ENSONIP00000017438.2"/>
    <property type="gene ID" value="ENSONIG00000013870.2"/>
</dbReference>
<feature type="transmembrane region" description="Helical" evidence="10">
    <location>
        <begin position="584"/>
        <end position="604"/>
    </location>
</feature>
<evidence type="ECO:0000256" key="3">
    <source>
        <dbReference type="ARBA" id="ARBA00022692"/>
    </source>
</evidence>
<dbReference type="Proteomes" id="UP000005207">
    <property type="component" value="Linkage group LG12"/>
</dbReference>
<dbReference type="InterPro" id="IPR003961">
    <property type="entry name" value="FN3_dom"/>
</dbReference>
<keyword evidence="6 10" id="KW-1133">Transmembrane helix</keyword>
<keyword evidence="13" id="KW-1185">Reference proteome</keyword>
<dbReference type="eggNOG" id="ENOG502SJ75">
    <property type="taxonomic scope" value="Eukaryota"/>
</dbReference>
<evidence type="ECO:0000259" key="11">
    <source>
        <dbReference type="PROSITE" id="PS50853"/>
    </source>
</evidence>
<protein>
    <recommendedName>
        <fullName evidence="11">Fibronectin type-III domain-containing protein</fullName>
    </recommendedName>
</protein>
<dbReference type="GeneTree" id="ENSGT00940000155603"/>
<dbReference type="InterPro" id="IPR036116">
    <property type="entry name" value="FN3_sf"/>
</dbReference>
<dbReference type="PANTHER" id="PTHR48423:SF1">
    <property type="entry name" value="INTERLEUKIN-27 RECEPTOR SUBUNIT ALPHA"/>
    <property type="match status" value="1"/>
</dbReference>
<dbReference type="HOGENOM" id="CLU_401111_0_0_1"/>
<dbReference type="Gene3D" id="2.60.40.10">
    <property type="entry name" value="Immunoglobulins"/>
    <property type="match status" value="4"/>
</dbReference>
<dbReference type="InterPro" id="IPR052672">
    <property type="entry name" value="Type1_Cytokine_Rcpt_Type2"/>
</dbReference>
<evidence type="ECO:0000256" key="10">
    <source>
        <dbReference type="SAM" id="Phobius"/>
    </source>
</evidence>
<dbReference type="STRING" id="8128.ENSONIP00000017438"/>
<evidence type="ECO:0000256" key="4">
    <source>
        <dbReference type="ARBA" id="ARBA00022729"/>
    </source>
</evidence>
<feature type="domain" description="Fibronectin type-III" evidence="11">
    <location>
        <begin position="395"/>
        <end position="495"/>
    </location>
</feature>
<keyword evidence="9" id="KW-0325">Glycoprotein</keyword>
<sequence length="807" mass="91569">MLHIHIILYIQVKHKLLQVCRLITRVEQFPEQAVFELRAEQRRLPPSSCTHQRRVFSMDVWILKGHFCTWTVMSLLIGVFSYGVTVRDFQLEICKENTRVCVASPADCDPRPPSSTQNTLNMSCYYQESPDRQISMTCEWSLDSNSDTETTASLIFSRDHDIISCQGIFNSASFVNVTARIKNHMTEIWSEPHSIFLFEAVKPPTPVLTVLSSTEDSLVVSWASTSDGTCQLRYRLDSEDMWTQVPDLSANLTLNYTIKGLLPFTVYRAAVACREQIFWSNWSSEIRGRTLDRVPSRPPEVFYRLEKKGGSLELHLIMLKAPESLETEGRILGYQMSYKEGGRIQNTTDVTRLVVEEGNCNITVRAFNTAGYGPAAHLSFSTQRQKTLVMTSLPSVRNMWISSSYPGKKELLVQWKIPINPGHTLPVSYFLIQWHPETSPSTSHWSRVDGFTTSTVIQDVDPNKEYLISVFPVYNQQYGSSQSLPASLQYGALMEVVNLRVSVTKTSVTIMWEWQRKSEPVRVSRYEAVLRKDSDKQSLPLWPNDQQHTFYNLMPNAQYSVTLLADNDSKSIVQVTTDFDDVRVVATAIPLLLVAVTVLILSILSRNLYKSYFFPLISSPRLSKTGQWLMDPNHEKFAERSILNIEDFQVTDVLRDKSLIIAERTSQLLPDDDQREDTSLLLIGCLTLDSEYVSYSAQPTENQSPPPIKVFISEEKQEAAGAPLHETKLWLPQSDKDRNQADISEISHQTEAAVKSYFPGLSTESQPVYPMTCETENVLNWGRQSDCSYLICDAGYISNSGTGVKTH</sequence>
<evidence type="ECO:0000256" key="9">
    <source>
        <dbReference type="ARBA" id="ARBA00023180"/>
    </source>
</evidence>
<reference evidence="12" key="3">
    <citation type="submission" date="2025-09" db="UniProtKB">
        <authorList>
            <consortium name="Ensembl"/>
        </authorList>
    </citation>
    <scope>IDENTIFICATION</scope>
</reference>
<dbReference type="PROSITE" id="PS50853">
    <property type="entry name" value="FN3"/>
    <property type="match status" value="2"/>
</dbReference>
<dbReference type="InterPro" id="IPR013783">
    <property type="entry name" value="Ig-like_fold"/>
</dbReference>
<evidence type="ECO:0000256" key="7">
    <source>
        <dbReference type="ARBA" id="ARBA00023136"/>
    </source>
</evidence>
<proteinExistence type="inferred from homology"/>
<keyword evidence="3 10" id="KW-0812">Transmembrane</keyword>
<feature type="domain" description="Fibronectin type-III" evidence="11">
    <location>
        <begin position="203"/>
        <end position="293"/>
    </location>
</feature>
<reference evidence="13" key="1">
    <citation type="submission" date="2012-01" db="EMBL/GenBank/DDBJ databases">
        <title>The Genome Sequence of Oreochromis niloticus (Nile Tilapia).</title>
        <authorList>
            <consortium name="Broad Institute Genome Assembly Team"/>
            <consortium name="Broad Institute Sequencing Platform"/>
            <person name="Di Palma F."/>
            <person name="Johnson J."/>
            <person name="Lander E.S."/>
            <person name="Lindblad-Toh K."/>
        </authorList>
    </citation>
    <scope>NUCLEOTIDE SEQUENCE [LARGE SCALE GENOMIC DNA]</scope>
</reference>
<dbReference type="PANTHER" id="PTHR48423">
    <property type="entry name" value="INTERLEUKIN-27 RECEPTOR SUBUNIT ALPHA"/>
    <property type="match status" value="1"/>
</dbReference>
<reference evidence="12" key="2">
    <citation type="submission" date="2025-08" db="UniProtKB">
        <authorList>
            <consortium name="Ensembl"/>
        </authorList>
    </citation>
    <scope>IDENTIFICATION</scope>
</reference>
<keyword evidence="8" id="KW-0675">Receptor</keyword>
<organism evidence="12 13">
    <name type="scientific">Oreochromis niloticus</name>
    <name type="common">Nile tilapia</name>
    <name type="synonym">Tilapia nilotica</name>
    <dbReference type="NCBI Taxonomy" id="8128"/>
    <lineage>
        <taxon>Eukaryota</taxon>
        <taxon>Metazoa</taxon>
        <taxon>Chordata</taxon>
        <taxon>Craniata</taxon>
        <taxon>Vertebrata</taxon>
        <taxon>Euteleostomi</taxon>
        <taxon>Actinopterygii</taxon>
        <taxon>Neopterygii</taxon>
        <taxon>Teleostei</taxon>
        <taxon>Neoteleostei</taxon>
        <taxon>Acanthomorphata</taxon>
        <taxon>Ovalentaria</taxon>
        <taxon>Cichlomorphae</taxon>
        <taxon>Cichliformes</taxon>
        <taxon>Cichlidae</taxon>
        <taxon>African cichlids</taxon>
        <taxon>Pseudocrenilabrinae</taxon>
        <taxon>Oreochromini</taxon>
        <taxon>Oreochromis</taxon>
    </lineage>
</organism>
<evidence type="ECO:0000256" key="5">
    <source>
        <dbReference type="ARBA" id="ARBA00022737"/>
    </source>
</evidence>
<keyword evidence="7 10" id="KW-0472">Membrane</keyword>